<accession>Q6CRV7</accession>
<dbReference type="KEGG" id="kla:KLLA0_D06061g"/>
<dbReference type="InParanoid" id="Q6CRV7"/>
<dbReference type="PaxDb" id="284590-Q6CRV7"/>
<feature type="compositionally biased region" description="Low complexity" evidence="3">
    <location>
        <begin position="77"/>
        <end position="87"/>
    </location>
</feature>
<dbReference type="InterPro" id="IPR014804">
    <property type="entry name" value="Pet20-like"/>
</dbReference>
<dbReference type="EMBL" id="CR382124">
    <property type="protein sequence ID" value="CAH00428.1"/>
    <property type="molecule type" value="Genomic_DNA"/>
</dbReference>
<sequence length="249" mass="28715">MMFSNVRLGSRSIYVKNRISAVSLINGVRNQSSVNFQNNQMLQKQNLKQSKLKSKRSKRKEDGDLVDSMKLEGKQESSASASSSPSAELGKDSEEKIIKMATKKLSRDYSWLPRVPTTEHILREEFNSDMLYSGYRPIVVGDKNAKENKLMQFAMKLEKLSEPVPWVSSATGQEFFSEWDNVPSEIIKDLKPFHPPSIEETNNAKNKEAKEKLQKQILLNEQDKLINRKRGRKKPIIRLLDLKRKFEKE</sequence>
<evidence type="ECO:0000256" key="2">
    <source>
        <dbReference type="ARBA" id="ARBA00023128"/>
    </source>
</evidence>
<name>Q6CRV7_KLULA</name>
<dbReference type="GO" id="GO:0005739">
    <property type="term" value="C:mitochondrion"/>
    <property type="evidence" value="ECO:0007669"/>
    <property type="project" value="UniProtKB-SubCell"/>
</dbReference>
<evidence type="ECO:0000313" key="4">
    <source>
        <dbReference type="EMBL" id="CAH00428.1"/>
    </source>
</evidence>
<feature type="compositionally biased region" description="Basic and acidic residues" evidence="3">
    <location>
        <begin position="59"/>
        <end position="75"/>
    </location>
</feature>
<dbReference type="STRING" id="284590.Q6CRV7"/>
<reference evidence="4 5" key="1">
    <citation type="journal article" date="2004" name="Nature">
        <title>Genome evolution in yeasts.</title>
        <authorList>
            <consortium name="Genolevures"/>
            <person name="Dujon B."/>
            <person name="Sherman D."/>
            <person name="Fischer G."/>
            <person name="Durrens P."/>
            <person name="Casaregola S."/>
            <person name="Lafontaine I."/>
            <person name="de Montigny J."/>
            <person name="Marck C."/>
            <person name="Neuveglise C."/>
            <person name="Talla E."/>
            <person name="Goffard N."/>
            <person name="Frangeul L."/>
            <person name="Aigle M."/>
            <person name="Anthouard V."/>
            <person name="Babour A."/>
            <person name="Barbe V."/>
            <person name="Barnay S."/>
            <person name="Blanchin S."/>
            <person name="Beckerich J.M."/>
            <person name="Beyne E."/>
            <person name="Bleykasten C."/>
            <person name="Boisrame A."/>
            <person name="Boyer J."/>
            <person name="Cattolico L."/>
            <person name="Confanioleri F."/>
            <person name="de Daruvar A."/>
            <person name="Despons L."/>
            <person name="Fabre E."/>
            <person name="Fairhead C."/>
            <person name="Ferry-Dumazet H."/>
            <person name="Groppi A."/>
            <person name="Hantraye F."/>
            <person name="Hennequin C."/>
            <person name="Jauniaux N."/>
            <person name="Joyet P."/>
            <person name="Kachouri R."/>
            <person name="Kerrest A."/>
            <person name="Koszul R."/>
            <person name="Lemaire M."/>
            <person name="Lesur I."/>
            <person name="Ma L."/>
            <person name="Muller H."/>
            <person name="Nicaud J.M."/>
            <person name="Nikolski M."/>
            <person name="Oztas S."/>
            <person name="Ozier-Kalogeropoulos O."/>
            <person name="Pellenz S."/>
            <person name="Potier S."/>
            <person name="Richard G.F."/>
            <person name="Straub M.L."/>
            <person name="Suleau A."/>
            <person name="Swennene D."/>
            <person name="Tekaia F."/>
            <person name="Wesolowski-Louvel M."/>
            <person name="Westhof E."/>
            <person name="Wirth B."/>
            <person name="Zeniou-Meyer M."/>
            <person name="Zivanovic I."/>
            <person name="Bolotin-Fukuhara M."/>
            <person name="Thierry A."/>
            <person name="Bouchier C."/>
            <person name="Caudron B."/>
            <person name="Scarpelli C."/>
            <person name="Gaillardin C."/>
            <person name="Weissenbach J."/>
            <person name="Wincker P."/>
            <person name="Souciet J.L."/>
        </authorList>
    </citation>
    <scope>NUCLEOTIDE SEQUENCE [LARGE SCALE GENOMIC DNA]</scope>
    <source>
        <strain evidence="5">ATCC 8585 / CBS 2359 / DSM 70799 / NBRC 1267 / NRRL Y-1140 / WM37</strain>
    </source>
</reference>
<feature type="region of interest" description="Disordered" evidence="3">
    <location>
        <begin position="43"/>
        <end position="94"/>
    </location>
</feature>
<protein>
    <submittedName>
        <fullName evidence="4">KLLA0D06061p</fullName>
    </submittedName>
</protein>
<evidence type="ECO:0000256" key="1">
    <source>
        <dbReference type="ARBA" id="ARBA00004173"/>
    </source>
</evidence>
<dbReference type="eggNOG" id="ENOG502S1JN">
    <property type="taxonomic scope" value="Eukaryota"/>
</dbReference>
<evidence type="ECO:0000256" key="3">
    <source>
        <dbReference type="SAM" id="MobiDB-lite"/>
    </source>
</evidence>
<dbReference type="AlphaFoldDB" id="Q6CRV7"/>
<keyword evidence="5" id="KW-1185">Reference proteome</keyword>
<dbReference type="Pfam" id="PF08692">
    <property type="entry name" value="Pet20"/>
    <property type="match status" value="2"/>
</dbReference>
<proteinExistence type="predicted"/>
<organism evidence="4 5">
    <name type="scientific">Kluyveromyces lactis (strain ATCC 8585 / CBS 2359 / DSM 70799 / NBRC 1267 / NRRL Y-1140 / WM37)</name>
    <name type="common">Yeast</name>
    <name type="synonym">Candida sphaerica</name>
    <dbReference type="NCBI Taxonomy" id="284590"/>
    <lineage>
        <taxon>Eukaryota</taxon>
        <taxon>Fungi</taxon>
        <taxon>Dikarya</taxon>
        <taxon>Ascomycota</taxon>
        <taxon>Saccharomycotina</taxon>
        <taxon>Saccharomycetes</taxon>
        <taxon>Saccharomycetales</taxon>
        <taxon>Saccharomycetaceae</taxon>
        <taxon>Kluyveromyces</taxon>
    </lineage>
</organism>
<dbReference type="OMA" id="DPLPWIS"/>
<keyword evidence="2" id="KW-0496">Mitochondrion</keyword>
<dbReference type="Proteomes" id="UP000000598">
    <property type="component" value="Chromosome D"/>
</dbReference>
<dbReference type="HOGENOM" id="CLU_074423_0_0_1"/>
<comment type="subcellular location">
    <subcellularLocation>
        <location evidence="1">Mitochondrion</location>
    </subcellularLocation>
</comment>
<gene>
    <name evidence="4" type="ORF">KLLA0_D06061g</name>
</gene>
<dbReference type="FunCoup" id="Q6CRV7">
    <property type="interactions" value="36"/>
</dbReference>
<evidence type="ECO:0000313" key="5">
    <source>
        <dbReference type="Proteomes" id="UP000000598"/>
    </source>
</evidence>